<dbReference type="Proteomes" id="UP000198620">
    <property type="component" value="Unassembled WGS sequence"/>
</dbReference>
<feature type="region of interest" description="Disordered" evidence="1">
    <location>
        <begin position="45"/>
        <end position="106"/>
    </location>
</feature>
<gene>
    <name evidence="2" type="ORF">SAMN05216387_103106</name>
</gene>
<feature type="compositionally biased region" description="Basic and acidic residues" evidence="1">
    <location>
        <begin position="67"/>
        <end position="76"/>
    </location>
</feature>
<evidence type="ECO:0000256" key="1">
    <source>
        <dbReference type="SAM" id="MobiDB-lite"/>
    </source>
</evidence>
<name>A0A1H7K4W2_9PROT</name>
<dbReference type="AlphaFoldDB" id="A0A1H7K4W2"/>
<organism evidence="2 3">
    <name type="scientific">Nitrosovibrio tenuis</name>
    <dbReference type="NCBI Taxonomy" id="1233"/>
    <lineage>
        <taxon>Bacteria</taxon>
        <taxon>Pseudomonadati</taxon>
        <taxon>Pseudomonadota</taxon>
        <taxon>Betaproteobacteria</taxon>
        <taxon>Nitrosomonadales</taxon>
        <taxon>Nitrosomonadaceae</taxon>
        <taxon>Nitrosovibrio</taxon>
    </lineage>
</organism>
<protein>
    <submittedName>
        <fullName evidence="2">Uncharacterized protein</fullName>
    </submittedName>
</protein>
<dbReference type="OrthoDB" id="8564106at2"/>
<evidence type="ECO:0000313" key="2">
    <source>
        <dbReference type="EMBL" id="SEK81802.1"/>
    </source>
</evidence>
<reference evidence="2 3" key="1">
    <citation type="submission" date="2016-10" db="EMBL/GenBank/DDBJ databases">
        <authorList>
            <person name="de Groot N.N."/>
        </authorList>
    </citation>
    <scope>NUCLEOTIDE SEQUENCE [LARGE SCALE GENOMIC DNA]</scope>
    <source>
        <strain evidence="2 3">Nv1</strain>
    </source>
</reference>
<proteinExistence type="predicted"/>
<keyword evidence="3" id="KW-1185">Reference proteome</keyword>
<feature type="compositionally biased region" description="Basic and acidic residues" evidence="1">
    <location>
        <begin position="90"/>
        <end position="106"/>
    </location>
</feature>
<dbReference type="EMBL" id="FOBH01000003">
    <property type="protein sequence ID" value="SEK81802.1"/>
    <property type="molecule type" value="Genomic_DNA"/>
</dbReference>
<dbReference type="STRING" id="1233.SAMN05216387_103106"/>
<accession>A0A1H7K4W2</accession>
<evidence type="ECO:0000313" key="3">
    <source>
        <dbReference type="Proteomes" id="UP000198620"/>
    </source>
</evidence>
<sequence>MNHPSISGKATPHPLPLTVGLTFSVAALIVAFSASNTVHAQGTSIQRSATSGQPAGMQARSAVTSTGRDRIREGQSHKSGVKKNLQRSNIKQEIEQGEKARAAPFIDRDQEIPRKVRRALA</sequence>
<dbReference type="RefSeq" id="WP_090827930.1">
    <property type="nucleotide sequence ID" value="NZ_FOBH01000003.1"/>
</dbReference>